<organism evidence="1 2">
    <name type="scientific">Streptosporangium lutulentum</name>
    <dbReference type="NCBI Taxonomy" id="1461250"/>
    <lineage>
        <taxon>Bacteria</taxon>
        <taxon>Bacillati</taxon>
        <taxon>Actinomycetota</taxon>
        <taxon>Actinomycetes</taxon>
        <taxon>Streptosporangiales</taxon>
        <taxon>Streptosporangiaceae</taxon>
        <taxon>Streptosporangium</taxon>
    </lineage>
</organism>
<dbReference type="EMBL" id="JAUSQU010000001">
    <property type="protein sequence ID" value="MDP9844850.1"/>
    <property type="molecule type" value="Genomic_DNA"/>
</dbReference>
<evidence type="ECO:0000313" key="1">
    <source>
        <dbReference type="EMBL" id="MDP9844850.1"/>
    </source>
</evidence>
<evidence type="ECO:0000313" key="2">
    <source>
        <dbReference type="Proteomes" id="UP001225356"/>
    </source>
</evidence>
<comment type="caution">
    <text evidence="1">The sequence shown here is derived from an EMBL/GenBank/DDBJ whole genome shotgun (WGS) entry which is preliminary data.</text>
</comment>
<proteinExistence type="predicted"/>
<name>A0ABT9QEM3_9ACTN</name>
<keyword evidence="2" id="KW-1185">Reference proteome</keyword>
<reference evidence="1 2" key="1">
    <citation type="submission" date="2023-07" db="EMBL/GenBank/DDBJ databases">
        <title>Sequencing the genomes of 1000 actinobacteria strains.</title>
        <authorList>
            <person name="Klenk H.-P."/>
        </authorList>
    </citation>
    <scope>NUCLEOTIDE SEQUENCE [LARGE SCALE GENOMIC DNA]</scope>
    <source>
        <strain evidence="1 2">DSM 46740</strain>
    </source>
</reference>
<sequence>MVTPVRGRATSLDPIKPVPPIATIFLMGIPSTGVHCHPITG</sequence>
<accession>A0ABT9QEM3</accession>
<gene>
    <name evidence="1" type="ORF">J2853_004061</name>
</gene>
<protein>
    <submittedName>
        <fullName evidence="1">Uncharacterized protein</fullName>
    </submittedName>
</protein>
<dbReference type="Proteomes" id="UP001225356">
    <property type="component" value="Unassembled WGS sequence"/>
</dbReference>
<dbReference type="RefSeq" id="WP_307560022.1">
    <property type="nucleotide sequence ID" value="NZ_JAUSQU010000001.1"/>
</dbReference>